<dbReference type="EMBL" id="ML977599">
    <property type="protein sequence ID" value="KAF1999017.1"/>
    <property type="molecule type" value="Genomic_DNA"/>
</dbReference>
<reference evidence="2" key="1">
    <citation type="journal article" date="2020" name="Stud. Mycol.">
        <title>101 Dothideomycetes genomes: a test case for predicting lifestyles and emergence of pathogens.</title>
        <authorList>
            <person name="Haridas S."/>
            <person name="Albert R."/>
            <person name="Binder M."/>
            <person name="Bloem J."/>
            <person name="Labutti K."/>
            <person name="Salamov A."/>
            <person name="Andreopoulos B."/>
            <person name="Baker S."/>
            <person name="Barry K."/>
            <person name="Bills G."/>
            <person name="Bluhm B."/>
            <person name="Cannon C."/>
            <person name="Castanera R."/>
            <person name="Culley D."/>
            <person name="Daum C."/>
            <person name="Ezra D."/>
            <person name="Gonzalez J."/>
            <person name="Henrissat B."/>
            <person name="Kuo A."/>
            <person name="Liang C."/>
            <person name="Lipzen A."/>
            <person name="Lutzoni F."/>
            <person name="Magnuson J."/>
            <person name="Mondo S."/>
            <person name="Nolan M."/>
            <person name="Ohm R."/>
            <person name="Pangilinan J."/>
            <person name="Park H.-J."/>
            <person name="Ramirez L."/>
            <person name="Alfaro M."/>
            <person name="Sun H."/>
            <person name="Tritt A."/>
            <person name="Yoshinaga Y."/>
            <person name="Zwiers L.-H."/>
            <person name="Turgeon B."/>
            <person name="Goodwin S."/>
            <person name="Spatafora J."/>
            <person name="Crous P."/>
            <person name="Grigoriev I."/>
        </authorList>
    </citation>
    <scope>NUCLEOTIDE SEQUENCE</scope>
    <source>
        <strain evidence="2">CBS 123094</strain>
    </source>
</reference>
<keyword evidence="3" id="KW-1185">Reference proteome</keyword>
<accession>A0A6A5WC54</accession>
<organism evidence="2 3">
    <name type="scientific">Amniculicola lignicola CBS 123094</name>
    <dbReference type="NCBI Taxonomy" id="1392246"/>
    <lineage>
        <taxon>Eukaryota</taxon>
        <taxon>Fungi</taxon>
        <taxon>Dikarya</taxon>
        <taxon>Ascomycota</taxon>
        <taxon>Pezizomycotina</taxon>
        <taxon>Dothideomycetes</taxon>
        <taxon>Pleosporomycetidae</taxon>
        <taxon>Pleosporales</taxon>
        <taxon>Amniculicolaceae</taxon>
        <taxon>Amniculicola</taxon>
    </lineage>
</organism>
<evidence type="ECO:0000256" key="1">
    <source>
        <dbReference type="SAM" id="MobiDB-lite"/>
    </source>
</evidence>
<evidence type="ECO:0008006" key="4">
    <source>
        <dbReference type="Google" id="ProtNLM"/>
    </source>
</evidence>
<dbReference type="AlphaFoldDB" id="A0A6A5WC54"/>
<sequence length="188" mass="21185">MPPGLLFVSSRLSSPTTLTPDKFCHWYENTHIQEVTALEGVPSAVRYEAEPLPSHPGKEDGNGDGKKDAQKGMGEEQAQWLTLYEMPDIDFRHTSAFKGLDGQSEPEKSLLEGVFRQARFDTRFYELVDTFVSPQANKTKAVGVYNRLVCTAALQPPSDTASREDFTKWYQDEHYATLSTCPGYQRTR</sequence>
<name>A0A6A5WC54_9PLEO</name>
<dbReference type="Proteomes" id="UP000799779">
    <property type="component" value="Unassembled WGS sequence"/>
</dbReference>
<feature type="region of interest" description="Disordered" evidence="1">
    <location>
        <begin position="49"/>
        <end position="74"/>
    </location>
</feature>
<evidence type="ECO:0000313" key="3">
    <source>
        <dbReference type="Proteomes" id="UP000799779"/>
    </source>
</evidence>
<evidence type="ECO:0000313" key="2">
    <source>
        <dbReference type="EMBL" id="KAF1999017.1"/>
    </source>
</evidence>
<proteinExistence type="predicted"/>
<feature type="non-terminal residue" evidence="2">
    <location>
        <position position="188"/>
    </location>
</feature>
<protein>
    <recommendedName>
        <fullName evidence="4">EthD domain-containing protein</fullName>
    </recommendedName>
</protein>
<feature type="compositionally biased region" description="Basic and acidic residues" evidence="1">
    <location>
        <begin position="56"/>
        <end position="74"/>
    </location>
</feature>
<dbReference type="OrthoDB" id="2851338at2759"/>
<gene>
    <name evidence="2" type="ORF">P154DRAFT_393219</name>
</gene>